<sequence>MTPEPTPEPTPELRVAVVADDLTGAADTGAGFLRARLGTTVTWAEELLADGVTVPTHGHTDVLAVDAGTRRATAEQAATTTGLVVEALRGAGTHVLYQKVDSMARGHLGAEVGAALRAWHPDAVAVVAPAFPAAGRSTVGGVQRVHGVPAERGDLAARLDQAGVGPARVDLTAVRSADPRAAFVRSLRPGVRALLCDAETDADLAAIAGAAAALSRPVVWVGSAGLAHVLPHVLGLTDDSEPADKAGLTATGKAGLTTDPEPAADGKSVPAAAGPVLVAVGSVHASAREQVRHLLADGAGHVEVPVATLDHHVDVTLTAIRRHLRAGTDVVLTLSGELGAGGPDDHRLTARLGELTRPLADLVAGLVLTGGDTATGLLRAWGVPGLRLCAEVEPGVPLSVTTGPLRIPVVTKAGAFGDADTLRRARARLASFTASAAGAGLSSFSSSSSSSSAHSPSAEGER</sequence>
<dbReference type="Gene3D" id="3.40.50.10840">
    <property type="entry name" value="Putative sugar-binding, N-terminal domain"/>
    <property type="match status" value="1"/>
</dbReference>
<dbReference type="InterPro" id="IPR010737">
    <property type="entry name" value="4-carb_acid_sugar_kinase_N"/>
</dbReference>
<comment type="caution">
    <text evidence="10">The sequence shown here is derived from an EMBL/GenBank/DDBJ whole genome shotgun (WGS) entry which is preliminary data.</text>
</comment>
<keyword evidence="3" id="KW-0547">Nucleotide-binding</keyword>
<accession>A0A852ZC86</accession>
<evidence type="ECO:0000256" key="6">
    <source>
        <dbReference type="ARBA" id="ARBA00023277"/>
    </source>
</evidence>
<keyword evidence="4" id="KW-0418">Kinase</keyword>
<evidence type="ECO:0000313" key="10">
    <source>
        <dbReference type="EMBL" id="NYH89418.1"/>
    </source>
</evidence>
<evidence type="ECO:0000256" key="5">
    <source>
        <dbReference type="ARBA" id="ARBA00022840"/>
    </source>
</evidence>
<comment type="similarity">
    <text evidence="1">Belongs to the four-carbon acid sugar kinase family.</text>
</comment>
<reference evidence="10 11" key="1">
    <citation type="submission" date="2020-07" db="EMBL/GenBank/DDBJ databases">
        <title>Sequencing the genomes of 1000 actinobacteria strains.</title>
        <authorList>
            <person name="Klenk H.-P."/>
        </authorList>
    </citation>
    <scope>NUCLEOTIDE SEQUENCE [LARGE SCALE GENOMIC DNA]</scope>
    <source>
        <strain evidence="10 11">DSM 18448</strain>
    </source>
</reference>
<feature type="region of interest" description="Disordered" evidence="7">
    <location>
        <begin position="238"/>
        <end position="267"/>
    </location>
</feature>
<name>A0A852ZC86_9ACTN</name>
<dbReference type="InterPro" id="IPR031475">
    <property type="entry name" value="NBD_C"/>
</dbReference>
<evidence type="ECO:0000259" key="8">
    <source>
        <dbReference type="Pfam" id="PF07005"/>
    </source>
</evidence>
<dbReference type="GO" id="GO:0005524">
    <property type="term" value="F:ATP binding"/>
    <property type="evidence" value="ECO:0007669"/>
    <property type="project" value="UniProtKB-KW"/>
</dbReference>
<dbReference type="InterPro" id="IPR042213">
    <property type="entry name" value="NBD_C_sf"/>
</dbReference>
<dbReference type="EMBL" id="JACBZH010000001">
    <property type="protein sequence ID" value="NYH89418.1"/>
    <property type="molecule type" value="Genomic_DNA"/>
</dbReference>
<dbReference type="SUPFAM" id="SSF142764">
    <property type="entry name" value="YgbK-like"/>
    <property type="match status" value="1"/>
</dbReference>
<evidence type="ECO:0000256" key="1">
    <source>
        <dbReference type="ARBA" id="ARBA00005715"/>
    </source>
</evidence>
<keyword evidence="2" id="KW-0808">Transferase</keyword>
<dbReference type="Gene3D" id="3.40.980.20">
    <property type="entry name" value="Four-carbon acid sugar kinase, nucleotide binding domain"/>
    <property type="match status" value="1"/>
</dbReference>
<evidence type="ECO:0000256" key="3">
    <source>
        <dbReference type="ARBA" id="ARBA00022741"/>
    </source>
</evidence>
<evidence type="ECO:0000256" key="2">
    <source>
        <dbReference type="ARBA" id="ARBA00022679"/>
    </source>
</evidence>
<dbReference type="Pfam" id="PF07005">
    <property type="entry name" value="SBD_N"/>
    <property type="match status" value="1"/>
</dbReference>
<feature type="region of interest" description="Disordered" evidence="7">
    <location>
        <begin position="437"/>
        <end position="462"/>
    </location>
</feature>
<evidence type="ECO:0000256" key="4">
    <source>
        <dbReference type="ARBA" id="ARBA00022777"/>
    </source>
</evidence>
<feature type="domain" description="Four-carbon acid sugar kinase nucleotide binding" evidence="9">
    <location>
        <begin position="277"/>
        <end position="422"/>
    </location>
</feature>
<dbReference type="InterPro" id="IPR037051">
    <property type="entry name" value="4-carb_acid_sugar_kinase_N_sf"/>
</dbReference>
<keyword evidence="10" id="KW-0560">Oxidoreductase</keyword>
<organism evidence="10 11">
    <name type="scientific">Actinopolymorpha rutila</name>
    <dbReference type="NCBI Taxonomy" id="446787"/>
    <lineage>
        <taxon>Bacteria</taxon>
        <taxon>Bacillati</taxon>
        <taxon>Actinomycetota</taxon>
        <taxon>Actinomycetes</taxon>
        <taxon>Propionibacteriales</taxon>
        <taxon>Actinopolymorphaceae</taxon>
        <taxon>Actinopolymorpha</taxon>
    </lineage>
</organism>
<dbReference type="GO" id="GO:0016301">
    <property type="term" value="F:kinase activity"/>
    <property type="evidence" value="ECO:0007669"/>
    <property type="project" value="UniProtKB-KW"/>
</dbReference>
<dbReference type="Proteomes" id="UP000579605">
    <property type="component" value="Unassembled WGS sequence"/>
</dbReference>
<feature type="domain" description="Four-carbon acid sugar kinase N-terminal" evidence="8">
    <location>
        <begin position="16"/>
        <end position="229"/>
    </location>
</feature>
<dbReference type="RefSeq" id="WP_179787148.1">
    <property type="nucleotide sequence ID" value="NZ_BAAARR010000008.1"/>
</dbReference>
<keyword evidence="11" id="KW-1185">Reference proteome</keyword>
<dbReference type="GO" id="GO:0050570">
    <property type="term" value="F:4-hydroxythreonine-4-phosphate dehydrogenase activity"/>
    <property type="evidence" value="ECO:0007669"/>
    <property type="project" value="UniProtKB-EC"/>
</dbReference>
<evidence type="ECO:0000313" key="11">
    <source>
        <dbReference type="Proteomes" id="UP000579605"/>
    </source>
</evidence>
<dbReference type="EC" id="1.1.1.262" evidence="10"/>
<dbReference type="AlphaFoldDB" id="A0A852ZC86"/>
<keyword evidence="6" id="KW-0119">Carbohydrate metabolism</keyword>
<evidence type="ECO:0000256" key="7">
    <source>
        <dbReference type="SAM" id="MobiDB-lite"/>
    </source>
</evidence>
<gene>
    <name evidence="10" type="ORF">F4554_002056</name>
</gene>
<proteinExistence type="inferred from homology"/>
<dbReference type="Pfam" id="PF17042">
    <property type="entry name" value="NBD_C"/>
    <property type="match status" value="1"/>
</dbReference>
<protein>
    <submittedName>
        <fullName evidence="10">4-hydroxythreonine-4-phosphate dehydrogenase</fullName>
        <ecNumber evidence="10">1.1.1.262</ecNumber>
    </submittedName>
</protein>
<evidence type="ECO:0000259" key="9">
    <source>
        <dbReference type="Pfam" id="PF17042"/>
    </source>
</evidence>
<keyword evidence="5" id="KW-0067">ATP-binding</keyword>
<feature type="compositionally biased region" description="Low complexity" evidence="7">
    <location>
        <begin position="245"/>
        <end position="259"/>
    </location>
</feature>